<feature type="transmembrane region" description="Helical" evidence="1">
    <location>
        <begin position="52"/>
        <end position="72"/>
    </location>
</feature>
<reference evidence="2 3" key="1">
    <citation type="submission" date="2020-01" db="EMBL/GenBank/DDBJ databases">
        <title>Genomes assembled from Gulf of Kutch pelagic sediment metagenomes.</title>
        <authorList>
            <person name="Chandrashekar M."/>
            <person name="Mahajan M.S."/>
            <person name="Dave K.J."/>
            <person name="Vatsa P."/>
            <person name="Nathani N.M."/>
        </authorList>
    </citation>
    <scope>NUCLEOTIDE SEQUENCE [LARGE SCALE GENOMIC DNA]</scope>
    <source>
        <strain evidence="2">KS3-K002</strain>
    </source>
</reference>
<evidence type="ECO:0000313" key="3">
    <source>
        <dbReference type="Proteomes" id="UP000702544"/>
    </source>
</evidence>
<feature type="transmembrane region" description="Helical" evidence="1">
    <location>
        <begin position="84"/>
        <end position="103"/>
    </location>
</feature>
<proteinExistence type="predicted"/>
<evidence type="ECO:0000256" key="1">
    <source>
        <dbReference type="SAM" id="Phobius"/>
    </source>
</evidence>
<dbReference type="EMBL" id="JAACAK010000067">
    <property type="protein sequence ID" value="NIR75204.1"/>
    <property type="molecule type" value="Genomic_DNA"/>
</dbReference>
<keyword evidence="1" id="KW-0812">Transmembrane</keyword>
<gene>
    <name evidence="2" type="ORF">GWO12_08845</name>
</gene>
<dbReference type="AlphaFoldDB" id="A0AAE4Z7I4"/>
<name>A0AAE4Z7I4_9BACT</name>
<keyword evidence="1" id="KW-0472">Membrane</keyword>
<keyword evidence="1" id="KW-1133">Transmembrane helix</keyword>
<feature type="transmembrane region" description="Helical" evidence="1">
    <location>
        <begin position="15"/>
        <end position="40"/>
    </location>
</feature>
<comment type="caution">
    <text evidence="2">The sequence shown here is derived from an EMBL/GenBank/DDBJ whole genome shotgun (WGS) entry which is preliminary data.</text>
</comment>
<organism evidence="2 3">
    <name type="scientific">Candidatus Kutchimonas denitrificans</name>
    <dbReference type="NCBI Taxonomy" id="3056748"/>
    <lineage>
        <taxon>Bacteria</taxon>
        <taxon>Pseudomonadati</taxon>
        <taxon>Gemmatimonadota</taxon>
        <taxon>Gemmatimonadia</taxon>
        <taxon>Candidatus Palauibacterales</taxon>
        <taxon>Candidatus Palauibacteraceae</taxon>
        <taxon>Candidatus Kutchimonas</taxon>
    </lineage>
</organism>
<protein>
    <submittedName>
        <fullName evidence="2">DUF1449 family protein</fullName>
    </submittedName>
</protein>
<sequence length="204" mass="22684">MSYLDFLLQWYNWPYLAALLLALLSFMRLEPAIAVGDWLGRWLRVEGAAGRVLARVFGVAVGVVGLTVNGALHDYWPAQQERGFLPGLLVTALLAAAVTRGVGRLFERHFPEIKAVGWGATDLAGREARVVSRKVSPDYRAGRAQVMEEDGTLHMVLCKTREEELLYGALVVLTEYDVEDRRYYVQRADAKSGRAEGVELYPGS</sequence>
<dbReference type="Proteomes" id="UP000702544">
    <property type="component" value="Unassembled WGS sequence"/>
</dbReference>
<evidence type="ECO:0000313" key="2">
    <source>
        <dbReference type="EMBL" id="NIR75204.1"/>
    </source>
</evidence>
<accession>A0AAE4Z7I4</accession>